<comment type="caution">
    <text evidence="1">The sequence shown here is derived from an EMBL/GenBank/DDBJ whole genome shotgun (WGS) entry which is preliminary data.</text>
</comment>
<sequence>MEDFILNQFCIGEEFALHEFELEYMETKTDKSGIDYDYFKYTGKLLTNDKVKEIVLAYNCDILRGIFVTLRS</sequence>
<keyword evidence="2" id="KW-1185">Reference proteome</keyword>
<name>A0ABU9N2K0_9FLAO</name>
<protein>
    <submittedName>
        <fullName evidence="1">Uncharacterized protein</fullName>
    </submittedName>
</protein>
<evidence type="ECO:0000313" key="1">
    <source>
        <dbReference type="EMBL" id="MEM0541840.1"/>
    </source>
</evidence>
<reference evidence="1 2" key="1">
    <citation type="submission" date="2024-03" db="EMBL/GenBank/DDBJ databases">
        <title>Two novel species of the genus Flavobacterium exhibiting potentially degradation of complex polysaccharides.</title>
        <authorList>
            <person name="Lian X."/>
        </authorList>
    </citation>
    <scope>NUCLEOTIDE SEQUENCE [LARGE SCALE GENOMIC DNA]</scope>
    <source>
        <strain evidence="2">j3</strain>
    </source>
</reference>
<proteinExistence type="predicted"/>
<dbReference type="EMBL" id="JBCGDO010000003">
    <property type="protein sequence ID" value="MEM0541840.1"/>
    <property type="molecule type" value="Genomic_DNA"/>
</dbReference>
<dbReference type="Proteomes" id="UP001460072">
    <property type="component" value="Unassembled WGS sequence"/>
</dbReference>
<evidence type="ECO:0000313" key="2">
    <source>
        <dbReference type="Proteomes" id="UP001460072"/>
    </source>
</evidence>
<organism evidence="1 2">
    <name type="scientific">Flavobacterium aureirubrum</name>
    <dbReference type="NCBI Taxonomy" id="3133147"/>
    <lineage>
        <taxon>Bacteria</taxon>
        <taxon>Pseudomonadati</taxon>
        <taxon>Bacteroidota</taxon>
        <taxon>Flavobacteriia</taxon>
        <taxon>Flavobacteriales</taxon>
        <taxon>Flavobacteriaceae</taxon>
        <taxon>Flavobacterium</taxon>
    </lineage>
</organism>
<accession>A0ABU9N2K0</accession>
<gene>
    <name evidence="1" type="ORF">WFZ85_04385</name>
</gene>
<dbReference type="RefSeq" id="WP_342695066.1">
    <property type="nucleotide sequence ID" value="NZ_JBCGDO010000003.1"/>
</dbReference>